<proteinExistence type="predicted"/>
<dbReference type="eggNOG" id="KOG2614">
    <property type="taxonomic scope" value="Eukaryota"/>
</dbReference>
<accession>A0A1Y5IRA4</accession>
<dbReference type="AlphaFoldDB" id="A0A1Y5IRA4"/>
<evidence type="ECO:0000313" key="5">
    <source>
        <dbReference type="EMBL" id="OUS49515.1"/>
    </source>
</evidence>
<dbReference type="InterPro" id="IPR036188">
    <property type="entry name" value="FAD/NAD-bd_sf"/>
</dbReference>
<dbReference type="SUPFAM" id="SSF51905">
    <property type="entry name" value="FAD/NAD(P)-binding domain"/>
    <property type="match status" value="1"/>
</dbReference>
<comment type="cofactor">
    <cofactor evidence="1">
        <name>FAD</name>
        <dbReference type="ChEBI" id="CHEBI:57692"/>
    </cofactor>
</comment>
<reference evidence="5" key="1">
    <citation type="submission" date="2017-04" db="EMBL/GenBank/DDBJ databases">
        <title>Population genomics of picophytoplankton unveils novel chromosome hypervariability.</title>
        <authorList>
            <consortium name="DOE Joint Genome Institute"/>
            <person name="Blanc-Mathieu R."/>
            <person name="Krasovec M."/>
            <person name="Hebrard M."/>
            <person name="Yau S."/>
            <person name="Desgranges E."/>
            <person name="Martin J."/>
            <person name="Schackwitz W."/>
            <person name="Kuo A."/>
            <person name="Salin G."/>
            <person name="Donnadieu C."/>
            <person name="Desdevises Y."/>
            <person name="Sanchez-Ferandin S."/>
            <person name="Moreau H."/>
            <person name="Rivals E."/>
            <person name="Grigoriev I.V."/>
            <person name="Grimsley N."/>
            <person name="Eyre-Walker A."/>
            <person name="Piganeau G."/>
        </authorList>
    </citation>
    <scope>NUCLEOTIDE SEQUENCE [LARGE SCALE GENOMIC DNA]</scope>
    <source>
        <strain evidence="5">RCC 1115</strain>
    </source>
</reference>
<dbReference type="Gene3D" id="3.50.50.60">
    <property type="entry name" value="FAD/NAD(P)-binding domain"/>
    <property type="match status" value="1"/>
</dbReference>
<protein>
    <submittedName>
        <fullName evidence="5">2-polyprenyl-6-methoxyphenol hydroxylase and related FAD-dependent oxidoreductase</fullName>
    </submittedName>
</protein>
<dbReference type="PANTHER" id="PTHR46028:SF2">
    <property type="entry name" value="KYNURENINE 3-MONOOXYGENASE"/>
    <property type="match status" value="1"/>
</dbReference>
<name>A0A1Y5IRA4_OSTTA</name>
<keyword evidence="4" id="KW-0560">Oxidoreductase</keyword>
<evidence type="ECO:0000256" key="1">
    <source>
        <dbReference type="ARBA" id="ARBA00001974"/>
    </source>
</evidence>
<keyword evidence="2" id="KW-0285">Flavoprotein</keyword>
<dbReference type="PANTHER" id="PTHR46028">
    <property type="entry name" value="KYNURENINE 3-MONOOXYGENASE"/>
    <property type="match status" value="1"/>
</dbReference>
<organism evidence="5">
    <name type="scientific">Ostreococcus tauri</name>
    <name type="common">Marine green alga</name>
    <dbReference type="NCBI Taxonomy" id="70448"/>
    <lineage>
        <taxon>Eukaryota</taxon>
        <taxon>Viridiplantae</taxon>
        <taxon>Chlorophyta</taxon>
        <taxon>Mamiellophyceae</taxon>
        <taxon>Mamiellales</taxon>
        <taxon>Bathycoccaceae</taxon>
        <taxon>Ostreococcus</taxon>
    </lineage>
</organism>
<evidence type="ECO:0000256" key="3">
    <source>
        <dbReference type="ARBA" id="ARBA00022827"/>
    </source>
</evidence>
<dbReference type="Proteomes" id="UP000195557">
    <property type="component" value="Unassembled WGS sequence"/>
</dbReference>
<evidence type="ECO:0000256" key="4">
    <source>
        <dbReference type="ARBA" id="ARBA00023002"/>
    </source>
</evidence>
<dbReference type="EMBL" id="KZ155771">
    <property type="protein sequence ID" value="OUS49515.1"/>
    <property type="molecule type" value="Genomic_DNA"/>
</dbReference>
<dbReference type="GO" id="GO:0070189">
    <property type="term" value="P:kynurenine metabolic process"/>
    <property type="evidence" value="ECO:0007669"/>
    <property type="project" value="TreeGrafter"/>
</dbReference>
<dbReference type="PRINTS" id="PR00420">
    <property type="entry name" value="RNGMNOXGNASE"/>
</dbReference>
<sequence length="532" mass="59054">MTRTCTTTSMRARASPRTRVLSNARREATTRGINRRSVLQPRQQGWRVARGALGDDATHAKRPASAVIVGGGPTGLATAIALARRGWTNVEVWERLQKPAPSADTSVWGDAKRSYNVGLSGRGQSVLKDLDLFDEVIDKCAVVKGRMDWGPDGEPKERLANKTYDTQVIQRDRLVSVLVEAIEKKYSDKVSIMYNVAAVDCEFTEEGVKLERGPCDDTCDLAAAVSVGTTTSPVVFGAEGNSMRSAVVREMDENKSCRTKIVKFPNKNARVYKTIPLYLPSHMRKDLNYSARKGGVALECLPTKEGVLVGIMLVKPDDEETCTKLSSKDSLKQFFQQEFPMFVDYIRDEDIEDMAKSKFFGLPSFGYVEKSLNMGGQAVLLGDSIHTVKPYFGLGVNSAWEDVRILIDSLDKADGDTNVAFPEYTKKRVADAKALVTLSRSFDGGFLTFVLPLIVDSIFNKIAPWLFMPNTIQMLQKEEWSFSDIKKRKWLDRVMQGAVIASLATTLARAVFQLLRQFLFPFIVRTLARGGA</sequence>
<keyword evidence="3" id="KW-0274">FAD</keyword>
<dbReference type="GO" id="GO:0004502">
    <property type="term" value="F:kynurenine 3-monooxygenase activity"/>
    <property type="evidence" value="ECO:0007669"/>
    <property type="project" value="TreeGrafter"/>
</dbReference>
<gene>
    <name evidence="5" type="ORF">BE221DRAFT_202774</name>
</gene>
<evidence type="ECO:0000256" key="2">
    <source>
        <dbReference type="ARBA" id="ARBA00022630"/>
    </source>
</evidence>
<dbReference type="Pfam" id="PF13450">
    <property type="entry name" value="NAD_binding_8"/>
    <property type="match status" value="1"/>
</dbReference>